<dbReference type="InterPro" id="IPR012677">
    <property type="entry name" value="Nucleotide-bd_a/b_plait_sf"/>
</dbReference>
<dbReference type="InterPro" id="IPR048443">
    <property type="entry name" value="RqcP2_N"/>
</dbReference>
<name>A0A7X9LCZ3_STRRT</name>
<dbReference type="SUPFAM" id="SSF55174">
    <property type="entry name" value="Alpha-L RNA-binding motif"/>
    <property type="match status" value="1"/>
</dbReference>
<dbReference type="GO" id="GO:0003723">
    <property type="term" value="F:RNA binding"/>
    <property type="evidence" value="ECO:0007669"/>
    <property type="project" value="UniProtKB-KW"/>
</dbReference>
<feature type="domain" description="RNA-binding S4" evidence="2">
    <location>
        <begin position="184"/>
        <end position="246"/>
    </location>
</feature>
<dbReference type="Gene3D" id="3.30.70.330">
    <property type="match status" value="1"/>
</dbReference>
<dbReference type="Pfam" id="PF21278">
    <property type="entry name" value="YlmH_1st"/>
    <property type="match status" value="1"/>
</dbReference>
<sequence>MAKQEIYQHFRLEEQELVEKAYDLIKQAEDTYSFCLTDFLNPREIAVMKSIVGQTDLKCYVSSDFIPSEYARLLIAPAYYSLDLADFGISLLDIKYNSKFNHLTHAQIMGTLINKLGIERHILGDILVQENRAQVFVEKSMVSYLSIQVSKIGRAAVIFEEIPFDRQLENQSSTKEVDILASSMRLDKIIAAVLRISRGTASKLIESEKVKLDYLIQPKVSHLVEVGNLISVRGYGRFTVKRDNGFSKHGKHKLTIDRIIHK</sequence>
<dbReference type="PANTHER" id="PTHR13633">
    <property type="entry name" value="MITOCHONDRIAL TRANSCRIPTION RESCUE FACTOR 1"/>
    <property type="match status" value="1"/>
</dbReference>
<keyword evidence="1" id="KW-0694">RNA-binding</keyword>
<dbReference type="InterPro" id="IPR002942">
    <property type="entry name" value="S4_RNA-bd"/>
</dbReference>
<accession>A0A7X9LCZ3</accession>
<dbReference type="RefSeq" id="WP_193523129.1">
    <property type="nucleotide sequence ID" value="NZ_JABASA010000004.1"/>
</dbReference>
<dbReference type="InterPro" id="IPR036986">
    <property type="entry name" value="S4_RNA-bd_sf"/>
</dbReference>
<organism evidence="3 4">
    <name type="scientific">Streptococcus ratti</name>
    <dbReference type="NCBI Taxonomy" id="1341"/>
    <lineage>
        <taxon>Bacteria</taxon>
        <taxon>Bacillati</taxon>
        <taxon>Bacillota</taxon>
        <taxon>Bacilli</taxon>
        <taxon>Lactobacillales</taxon>
        <taxon>Streptococcaceae</taxon>
        <taxon>Streptococcus</taxon>
    </lineage>
</organism>
<dbReference type="SMART" id="SM00363">
    <property type="entry name" value="S4"/>
    <property type="match status" value="1"/>
</dbReference>
<dbReference type="Proteomes" id="UP000532121">
    <property type="component" value="Unassembled WGS sequence"/>
</dbReference>
<gene>
    <name evidence="3" type="ORF">HHO37_02985</name>
</gene>
<dbReference type="Gene3D" id="3.10.290.10">
    <property type="entry name" value="RNA-binding S4 domain"/>
    <property type="match status" value="1"/>
</dbReference>
<proteinExistence type="predicted"/>
<evidence type="ECO:0000313" key="4">
    <source>
        <dbReference type="Proteomes" id="UP000532121"/>
    </source>
</evidence>
<dbReference type="InterPro" id="IPR040591">
    <property type="entry name" value="RqcP2_RBD"/>
</dbReference>
<dbReference type="CDD" id="cd00165">
    <property type="entry name" value="S4"/>
    <property type="match status" value="1"/>
</dbReference>
<dbReference type="PANTHER" id="PTHR13633:SF3">
    <property type="entry name" value="MITOCHONDRIAL TRANSCRIPTION RESCUE FACTOR 1"/>
    <property type="match status" value="1"/>
</dbReference>
<dbReference type="EMBL" id="JABASA010000004">
    <property type="protein sequence ID" value="NMD48662.1"/>
    <property type="molecule type" value="Genomic_DNA"/>
</dbReference>
<evidence type="ECO:0000256" key="1">
    <source>
        <dbReference type="PROSITE-ProRule" id="PRU00182"/>
    </source>
</evidence>
<dbReference type="Gene3D" id="3.30.1370.160">
    <property type="match status" value="1"/>
</dbReference>
<reference evidence="3 4" key="1">
    <citation type="submission" date="2020-04" db="EMBL/GenBank/DDBJ databases">
        <title>MicrobeNet Type strains.</title>
        <authorList>
            <person name="Nicholson A.C."/>
        </authorList>
    </citation>
    <scope>NUCLEOTIDE SEQUENCE [LARGE SCALE GENOMIC DNA]</scope>
    <source>
        <strain evidence="3 4">DSM 22768</strain>
    </source>
</reference>
<dbReference type="PROSITE" id="PS50889">
    <property type="entry name" value="S4"/>
    <property type="match status" value="1"/>
</dbReference>
<comment type="caution">
    <text evidence="3">The sequence shown here is derived from an EMBL/GenBank/DDBJ whole genome shotgun (WGS) entry which is preliminary data.</text>
</comment>
<evidence type="ECO:0000313" key="3">
    <source>
        <dbReference type="EMBL" id="NMD48662.1"/>
    </source>
</evidence>
<evidence type="ECO:0000259" key="2">
    <source>
        <dbReference type="SMART" id="SM00363"/>
    </source>
</evidence>
<protein>
    <submittedName>
        <fullName evidence="3">RNA-binding protein</fullName>
    </submittedName>
</protein>
<dbReference type="AlphaFoldDB" id="A0A7X9LCZ3"/>
<dbReference type="Pfam" id="PF17774">
    <property type="entry name" value="YlmH_RBD"/>
    <property type="match status" value="1"/>
</dbReference>